<proteinExistence type="predicted"/>
<name>A0A2V4NKS5_9ACTN</name>
<gene>
    <name evidence="2" type="ORF">C7C46_23420</name>
</gene>
<dbReference type="Proteomes" id="UP000248039">
    <property type="component" value="Unassembled WGS sequence"/>
</dbReference>
<comment type="caution">
    <text evidence="2">The sequence shown here is derived from an EMBL/GenBank/DDBJ whole genome shotgun (WGS) entry which is preliminary data.</text>
</comment>
<feature type="region of interest" description="Disordered" evidence="1">
    <location>
        <begin position="74"/>
        <end position="97"/>
    </location>
</feature>
<protein>
    <submittedName>
        <fullName evidence="2">Uncharacterized protein</fullName>
    </submittedName>
</protein>
<dbReference type="EMBL" id="PYBW01000087">
    <property type="protein sequence ID" value="PYC75826.1"/>
    <property type="molecule type" value="Genomic_DNA"/>
</dbReference>
<evidence type="ECO:0000313" key="2">
    <source>
        <dbReference type="EMBL" id="PYC75826.1"/>
    </source>
</evidence>
<evidence type="ECO:0000256" key="1">
    <source>
        <dbReference type="SAM" id="MobiDB-lite"/>
    </source>
</evidence>
<reference evidence="2 3" key="1">
    <citation type="submission" date="2018-03" db="EMBL/GenBank/DDBJ databases">
        <title>Bioinformatic expansion and discovery of thiopeptide antibiotics.</title>
        <authorList>
            <person name="Schwalen C.J."/>
            <person name="Hudson G.A."/>
            <person name="Mitchell D.A."/>
        </authorList>
    </citation>
    <scope>NUCLEOTIDE SEQUENCE [LARGE SCALE GENOMIC DNA]</scope>
    <source>
        <strain evidence="2 3">ATCC 21389</strain>
    </source>
</reference>
<feature type="compositionally biased region" description="Low complexity" evidence="1">
    <location>
        <begin position="87"/>
        <end position="97"/>
    </location>
</feature>
<sequence>MPPTATTDGTPEGVAATRLLDDRLLHELEQLHRTRHETFLYGSDDALRHHSERTAALEAEYLRRFPDRLVTAGRTRSGARARETAARVEATPTESAG</sequence>
<keyword evidence="3" id="KW-1185">Reference proteome</keyword>
<accession>A0A2V4NKS5</accession>
<evidence type="ECO:0000313" key="3">
    <source>
        <dbReference type="Proteomes" id="UP000248039"/>
    </source>
</evidence>
<dbReference type="OrthoDB" id="4859584at2"/>
<dbReference type="AlphaFoldDB" id="A0A2V4NKS5"/>
<organism evidence="2 3">
    <name type="scientific">Streptomyces tateyamensis</name>
    <dbReference type="NCBI Taxonomy" id="565073"/>
    <lineage>
        <taxon>Bacteria</taxon>
        <taxon>Bacillati</taxon>
        <taxon>Actinomycetota</taxon>
        <taxon>Actinomycetes</taxon>
        <taxon>Kitasatosporales</taxon>
        <taxon>Streptomycetaceae</taxon>
        <taxon>Streptomyces</taxon>
    </lineage>
</organism>
<dbReference type="Pfam" id="PF19655">
    <property type="entry name" value="DUF6158"/>
    <property type="match status" value="1"/>
</dbReference>
<dbReference type="InterPro" id="IPR046156">
    <property type="entry name" value="DUF6158"/>
</dbReference>
<dbReference type="RefSeq" id="WP_110671871.1">
    <property type="nucleotide sequence ID" value="NZ_PYBW01000087.1"/>
</dbReference>